<proteinExistence type="predicted"/>
<dbReference type="EMBL" id="CM042047">
    <property type="protein sequence ID" value="KAI3772184.1"/>
    <property type="molecule type" value="Genomic_DNA"/>
</dbReference>
<sequence length="94" mass="11031">MKESWPRRLAEEAGRGGPRRLAEKARNNKWLYLMPRRWWQSRGSDDDKVRHPYGNLGHTGDPREGTKIQQQRQWVGGATGRWKNWRLKAGDVGH</sequence>
<accession>A0ACB9FLN0</accession>
<reference evidence="1 2" key="2">
    <citation type="journal article" date="2022" name="Mol. Ecol. Resour.">
        <title>The genomes of chicory, endive, great burdock and yacon provide insights into Asteraceae paleo-polyploidization history and plant inulin production.</title>
        <authorList>
            <person name="Fan W."/>
            <person name="Wang S."/>
            <person name="Wang H."/>
            <person name="Wang A."/>
            <person name="Jiang F."/>
            <person name="Liu H."/>
            <person name="Zhao H."/>
            <person name="Xu D."/>
            <person name="Zhang Y."/>
        </authorList>
    </citation>
    <scope>NUCLEOTIDE SEQUENCE [LARGE SCALE GENOMIC DNA]</scope>
    <source>
        <strain evidence="2">cv. Niubang</strain>
    </source>
</reference>
<comment type="caution">
    <text evidence="1">The sequence shown here is derived from an EMBL/GenBank/DDBJ whole genome shotgun (WGS) entry which is preliminary data.</text>
</comment>
<evidence type="ECO:0000313" key="2">
    <source>
        <dbReference type="Proteomes" id="UP001055879"/>
    </source>
</evidence>
<organism evidence="1 2">
    <name type="scientific">Arctium lappa</name>
    <name type="common">Greater burdock</name>
    <name type="synonym">Lappa major</name>
    <dbReference type="NCBI Taxonomy" id="4217"/>
    <lineage>
        <taxon>Eukaryota</taxon>
        <taxon>Viridiplantae</taxon>
        <taxon>Streptophyta</taxon>
        <taxon>Embryophyta</taxon>
        <taxon>Tracheophyta</taxon>
        <taxon>Spermatophyta</taxon>
        <taxon>Magnoliopsida</taxon>
        <taxon>eudicotyledons</taxon>
        <taxon>Gunneridae</taxon>
        <taxon>Pentapetalae</taxon>
        <taxon>asterids</taxon>
        <taxon>campanulids</taxon>
        <taxon>Asterales</taxon>
        <taxon>Asteraceae</taxon>
        <taxon>Carduoideae</taxon>
        <taxon>Cardueae</taxon>
        <taxon>Arctiinae</taxon>
        <taxon>Arctium</taxon>
    </lineage>
</organism>
<protein>
    <submittedName>
        <fullName evidence="1">Uncharacterized protein</fullName>
    </submittedName>
</protein>
<evidence type="ECO:0000313" key="1">
    <source>
        <dbReference type="EMBL" id="KAI3772184.1"/>
    </source>
</evidence>
<dbReference type="Proteomes" id="UP001055879">
    <property type="component" value="Linkage Group LG01"/>
</dbReference>
<gene>
    <name evidence="1" type="ORF">L6452_03365</name>
</gene>
<reference evidence="2" key="1">
    <citation type="journal article" date="2022" name="Mol. Ecol. Resour.">
        <title>The genomes of chicory, endive, great burdock and yacon provide insights into Asteraceae palaeo-polyploidization history and plant inulin production.</title>
        <authorList>
            <person name="Fan W."/>
            <person name="Wang S."/>
            <person name="Wang H."/>
            <person name="Wang A."/>
            <person name="Jiang F."/>
            <person name="Liu H."/>
            <person name="Zhao H."/>
            <person name="Xu D."/>
            <person name="Zhang Y."/>
        </authorList>
    </citation>
    <scope>NUCLEOTIDE SEQUENCE [LARGE SCALE GENOMIC DNA]</scope>
    <source>
        <strain evidence="2">cv. Niubang</strain>
    </source>
</reference>
<name>A0ACB9FLN0_ARCLA</name>
<keyword evidence="2" id="KW-1185">Reference proteome</keyword>